<name>A0A7X5VC78_9ACTN</name>
<evidence type="ECO:0000256" key="2">
    <source>
        <dbReference type="ARBA" id="ARBA00022723"/>
    </source>
</evidence>
<comment type="caution">
    <text evidence="7">The sequence shown here is derived from an EMBL/GenBank/DDBJ whole genome shotgun (WGS) entry which is preliminary data.</text>
</comment>
<dbReference type="InterPro" id="IPR050738">
    <property type="entry name" value="Sulfatase"/>
</dbReference>
<protein>
    <submittedName>
        <fullName evidence="7">Arylsulfatase A-like enzyme</fullName>
    </submittedName>
</protein>
<dbReference type="Gene3D" id="3.40.720.10">
    <property type="entry name" value="Alkaline Phosphatase, subunit A"/>
    <property type="match status" value="1"/>
</dbReference>
<keyword evidence="8" id="KW-1185">Reference proteome</keyword>
<gene>
    <name evidence="7" type="ORF">BJY22_004200</name>
</gene>
<dbReference type="GO" id="GO:0004065">
    <property type="term" value="F:arylsulfatase activity"/>
    <property type="evidence" value="ECO:0007669"/>
    <property type="project" value="TreeGrafter"/>
</dbReference>
<keyword evidence="4" id="KW-0106">Calcium</keyword>
<dbReference type="PROSITE" id="PS00523">
    <property type="entry name" value="SULFATASE_1"/>
    <property type="match status" value="1"/>
</dbReference>
<dbReference type="Proteomes" id="UP000555407">
    <property type="component" value="Unassembled WGS sequence"/>
</dbReference>
<comment type="similarity">
    <text evidence="1">Belongs to the sulfatase family.</text>
</comment>
<dbReference type="AlphaFoldDB" id="A0A7X5VC78"/>
<keyword evidence="5" id="KW-0732">Signal</keyword>
<dbReference type="SUPFAM" id="SSF53649">
    <property type="entry name" value="Alkaline phosphatase-like"/>
    <property type="match status" value="1"/>
</dbReference>
<proteinExistence type="inferred from homology"/>
<organism evidence="7 8">
    <name type="scientific">Kribbella shirazensis</name>
    <dbReference type="NCBI Taxonomy" id="1105143"/>
    <lineage>
        <taxon>Bacteria</taxon>
        <taxon>Bacillati</taxon>
        <taxon>Actinomycetota</taxon>
        <taxon>Actinomycetes</taxon>
        <taxon>Propionibacteriales</taxon>
        <taxon>Kribbellaceae</taxon>
        <taxon>Kribbella</taxon>
    </lineage>
</organism>
<evidence type="ECO:0000256" key="4">
    <source>
        <dbReference type="ARBA" id="ARBA00022837"/>
    </source>
</evidence>
<dbReference type="PANTHER" id="PTHR42693">
    <property type="entry name" value="ARYLSULFATASE FAMILY MEMBER"/>
    <property type="match status" value="1"/>
</dbReference>
<evidence type="ECO:0000259" key="6">
    <source>
        <dbReference type="Pfam" id="PF00884"/>
    </source>
</evidence>
<evidence type="ECO:0000256" key="1">
    <source>
        <dbReference type="ARBA" id="ARBA00008779"/>
    </source>
</evidence>
<dbReference type="Gene3D" id="2.60.120.560">
    <property type="entry name" value="Exo-inulinase, domain 1"/>
    <property type="match status" value="1"/>
</dbReference>
<dbReference type="InterPro" id="IPR024607">
    <property type="entry name" value="Sulfatase_CS"/>
</dbReference>
<keyword evidence="2" id="KW-0479">Metal-binding</keyword>
<evidence type="ECO:0000256" key="3">
    <source>
        <dbReference type="ARBA" id="ARBA00022801"/>
    </source>
</evidence>
<evidence type="ECO:0000256" key="5">
    <source>
        <dbReference type="SAM" id="SignalP"/>
    </source>
</evidence>
<reference evidence="7 8" key="1">
    <citation type="submission" date="2020-03" db="EMBL/GenBank/DDBJ databases">
        <title>Sequencing the genomes of 1000 actinobacteria strains.</title>
        <authorList>
            <person name="Klenk H.-P."/>
        </authorList>
    </citation>
    <scope>NUCLEOTIDE SEQUENCE [LARGE SCALE GENOMIC DNA]</scope>
    <source>
        <strain evidence="7 8">DSM 45490</strain>
    </source>
</reference>
<keyword evidence="3" id="KW-0378">Hydrolase</keyword>
<feature type="chain" id="PRO_5039466814" evidence="5">
    <location>
        <begin position="25"/>
        <end position="661"/>
    </location>
</feature>
<sequence>MTLRTVATAGLLSLTTAASTSVAAAGDATVDEPVRPNVITIVADDLGFADTSLYGGTIDTPNIAALARAGVTFTDGYAAAPVCAPSRLGLITGRDPARWGADSNVSARQLPTDLTGPAAPGPTMARALHDVGYSTMAVGKWDLSGITTNDTEATVQNKPNLPHELGFDQYYGILAGIAQYCPENDNETYRWDPAAGRYRSDEPGQYLTDAFSDRAAGFAGDHAGKDDPFFLYLAYNAPHVPLQTRSECSLPPPAADERSRYEEMVRIVDEGVGRVLAALDAADGVVGNSATDANVRNTIVVFTSDNGPEHEWQTGDLRARKYSAFEGGVRVPFAMSWPAMIPPGTRYGEMVSALDLLPTFAAAAGAPLDLSERPGVDLVPPVLGGRPAHTSLQWRYYGDNLKGGAPLGSARLAIRSGDVKYLRDVTPTGESTEYLFDLGRDYDGDGSPDGHTEQHNEVANPQYDESRQRLIHSWQSWATHLPVNEPFEVFRPATGLPDGYTSYGGTWSRAAGAQLQVVTDTPARVMAPATYFRDSTAEADVRLSGAGAAGLVTHGSTGPAGTPGQYRLNGYRTELIAGSDQVQLSRVDDGVARIVARGKLAEPVRSGTTYRLRTVHTGSGIEVSVDGRRTLTWNDREPWAGGSAGLVATADTTFDDFTVKP</sequence>
<feature type="domain" description="Sulfatase N-terminal" evidence="6">
    <location>
        <begin position="36"/>
        <end position="366"/>
    </location>
</feature>
<dbReference type="EMBL" id="JAASRO010000001">
    <property type="protein sequence ID" value="NIK58483.1"/>
    <property type="molecule type" value="Genomic_DNA"/>
</dbReference>
<dbReference type="Pfam" id="PF00884">
    <property type="entry name" value="Sulfatase"/>
    <property type="match status" value="1"/>
</dbReference>
<accession>A0A7X5VC78</accession>
<feature type="signal peptide" evidence="5">
    <location>
        <begin position="1"/>
        <end position="24"/>
    </location>
</feature>
<dbReference type="RefSeq" id="WP_167209313.1">
    <property type="nucleotide sequence ID" value="NZ_JAASRO010000001.1"/>
</dbReference>
<dbReference type="GO" id="GO:0046872">
    <property type="term" value="F:metal ion binding"/>
    <property type="evidence" value="ECO:0007669"/>
    <property type="project" value="UniProtKB-KW"/>
</dbReference>
<evidence type="ECO:0000313" key="8">
    <source>
        <dbReference type="Proteomes" id="UP000555407"/>
    </source>
</evidence>
<dbReference type="InterPro" id="IPR000917">
    <property type="entry name" value="Sulfatase_N"/>
</dbReference>
<dbReference type="InterPro" id="IPR017850">
    <property type="entry name" value="Alkaline_phosphatase_core_sf"/>
</dbReference>
<dbReference type="PANTHER" id="PTHR42693:SF53">
    <property type="entry name" value="ENDO-4-O-SULFATASE"/>
    <property type="match status" value="1"/>
</dbReference>
<evidence type="ECO:0000313" key="7">
    <source>
        <dbReference type="EMBL" id="NIK58483.1"/>
    </source>
</evidence>